<dbReference type="GO" id="GO:0042840">
    <property type="term" value="P:D-glucuronate catabolic process"/>
    <property type="evidence" value="ECO:0007669"/>
    <property type="project" value="TreeGrafter"/>
</dbReference>
<name>A0A1H9VQP6_BUTFI</name>
<dbReference type="GO" id="GO:0008270">
    <property type="term" value="F:zinc ion binding"/>
    <property type="evidence" value="ECO:0007669"/>
    <property type="project" value="UniProtKB-UniRule"/>
</dbReference>
<reference evidence="7 8" key="1">
    <citation type="submission" date="2016-10" db="EMBL/GenBank/DDBJ databases">
        <authorList>
            <person name="de Groot N.N."/>
        </authorList>
    </citation>
    <scope>NUCLEOTIDE SEQUENCE [LARGE SCALE GENOMIC DNA]</scope>
    <source>
        <strain evidence="7 8">AR40</strain>
    </source>
</reference>
<dbReference type="Proteomes" id="UP000182584">
    <property type="component" value="Unassembled WGS sequence"/>
</dbReference>
<dbReference type="HAMAP" id="MF_00687">
    <property type="entry name" value="KduI"/>
    <property type="match status" value="1"/>
</dbReference>
<sequence length="288" mass="33176">MELRTAASPKDVRYYDTKRLREEFLVEKVFFEDDIKLVYSHIDRIIFGGAMPVNKELKLEAGDELRAQYFLERRELGIINIGGDGTVTADGEVYEIAARDGMYIGKGTKDIVFASKDPKNPAKFYMCSGPAHMTYPTKRILKDSKATKEYDVEIKPENKKELGSMEDANHRTINKYILPGQVESCQLEMGMTHLEPGSVWNTMPCHTHDRRMEVYLYFDMPEDAFVTHYMGEPQETRHIIMRNEQAVISPSWSIHAGSGSRNYTFIWGMVGENQDFDDMDEVRMQDLL</sequence>
<dbReference type="InterPro" id="IPR014710">
    <property type="entry name" value="RmlC-like_jellyroll"/>
</dbReference>
<evidence type="ECO:0000256" key="3">
    <source>
        <dbReference type="ARBA" id="ARBA00022723"/>
    </source>
</evidence>
<comment type="function">
    <text evidence="6">Catalyzes the isomerization of 5-dehydro-4-deoxy-D-glucuronate to 3-deoxy-D-glycero-2,5-hexodiulosonate.</text>
</comment>
<dbReference type="PANTHER" id="PTHR38461">
    <property type="entry name" value="4-DEOXY-L-THREO-5-HEXOSULOSE-URONATE KETOL-ISOMERASE"/>
    <property type="match status" value="1"/>
</dbReference>
<dbReference type="CDD" id="cd20491">
    <property type="entry name" value="cupin_KduI_C"/>
    <property type="match status" value="1"/>
</dbReference>
<dbReference type="AlphaFoldDB" id="A0A1H9VQP6"/>
<dbReference type="UniPathway" id="UPA00545">
    <property type="reaction ID" value="UER00826"/>
</dbReference>
<comment type="pathway">
    <text evidence="6">Glycan metabolism; pectin degradation; 2-dehydro-3-deoxy-D-gluconate from pectin: step 4/5.</text>
</comment>
<evidence type="ECO:0000256" key="1">
    <source>
        <dbReference type="ARBA" id="ARBA00000552"/>
    </source>
</evidence>
<dbReference type="OrthoDB" id="9770644at2"/>
<comment type="cofactor">
    <cofactor evidence="6">
        <name>Zn(2+)</name>
        <dbReference type="ChEBI" id="CHEBI:29105"/>
    </cofactor>
    <text evidence="6">Binds 1 zinc ion per subunit.</text>
</comment>
<dbReference type="EMBL" id="FOGJ01000024">
    <property type="protein sequence ID" value="SES23909.1"/>
    <property type="molecule type" value="Genomic_DNA"/>
</dbReference>
<dbReference type="Gene3D" id="2.60.120.520">
    <property type="entry name" value="pectin degrading enzyme 5-keto 4- deoxyuronate isomerase, domain 1"/>
    <property type="match status" value="1"/>
</dbReference>
<keyword evidence="3 6" id="KW-0479">Metal-binding</keyword>
<proteinExistence type="inferred from homology"/>
<evidence type="ECO:0000256" key="4">
    <source>
        <dbReference type="ARBA" id="ARBA00022833"/>
    </source>
</evidence>
<evidence type="ECO:0000313" key="7">
    <source>
        <dbReference type="EMBL" id="SES23909.1"/>
    </source>
</evidence>
<keyword evidence="4 6" id="KW-0862">Zinc</keyword>
<dbReference type="PIRSF" id="PIRSF006625">
    <property type="entry name" value="KduI"/>
    <property type="match status" value="1"/>
</dbReference>
<dbReference type="Pfam" id="PF04962">
    <property type="entry name" value="KduI"/>
    <property type="match status" value="1"/>
</dbReference>
<organism evidence="7 8">
    <name type="scientific">Butyrivibrio fibrisolvens</name>
    <dbReference type="NCBI Taxonomy" id="831"/>
    <lineage>
        <taxon>Bacteria</taxon>
        <taxon>Bacillati</taxon>
        <taxon>Bacillota</taxon>
        <taxon>Clostridia</taxon>
        <taxon>Lachnospirales</taxon>
        <taxon>Lachnospiraceae</taxon>
        <taxon>Butyrivibrio</taxon>
    </lineage>
</organism>
<comment type="catalytic activity">
    <reaction evidence="1 6">
        <text>5-dehydro-4-deoxy-D-glucuronate = 3-deoxy-D-glycero-2,5-hexodiulosonate</text>
        <dbReference type="Rhea" id="RHEA:23896"/>
        <dbReference type="ChEBI" id="CHEBI:17117"/>
        <dbReference type="ChEBI" id="CHEBI:29071"/>
        <dbReference type="EC" id="5.3.1.17"/>
    </reaction>
</comment>
<evidence type="ECO:0000256" key="6">
    <source>
        <dbReference type="HAMAP-Rule" id="MF_00687"/>
    </source>
</evidence>
<dbReference type="Gene3D" id="2.60.120.10">
    <property type="entry name" value="Jelly Rolls"/>
    <property type="match status" value="1"/>
</dbReference>
<evidence type="ECO:0000256" key="2">
    <source>
        <dbReference type="ARBA" id="ARBA00008086"/>
    </source>
</evidence>
<dbReference type="NCBIfam" id="NF002091">
    <property type="entry name" value="PRK00924.1"/>
    <property type="match status" value="1"/>
</dbReference>
<dbReference type="InterPro" id="IPR021120">
    <property type="entry name" value="KduI/IolB_isomerase"/>
</dbReference>
<dbReference type="SUPFAM" id="SSF51182">
    <property type="entry name" value="RmlC-like cupins"/>
    <property type="match status" value="1"/>
</dbReference>
<evidence type="ECO:0000313" key="8">
    <source>
        <dbReference type="Proteomes" id="UP000182584"/>
    </source>
</evidence>
<feature type="binding site" evidence="6">
    <location>
        <position position="213"/>
    </location>
    <ligand>
        <name>Zn(2+)</name>
        <dbReference type="ChEBI" id="CHEBI:29105"/>
    </ligand>
</feature>
<dbReference type="eggNOG" id="COG3717">
    <property type="taxonomic scope" value="Bacteria"/>
</dbReference>
<accession>A0A1H9VQP6</accession>
<dbReference type="InterPro" id="IPR011051">
    <property type="entry name" value="RmlC_Cupin_sf"/>
</dbReference>
<feature type="binding site" evidence="6">
    <location>
        <position position="208"/>
    </location>
    <ligand>
        <name>Zn(2+)</name>
        <dbReference type="ChEBI" id="CHEBI:29105"/>
    </ligand>
</feature>
<feature type="binding site" evidence="6">
    <location>
        <position position="255"/>
    </location>
    <ligand>
        <name>Zn(2+)</name>
        <dbReference type="ChEBI" id="CHEBI:29105"/>
    </ligand>
</feature>
<evidence type="ECO:0000256" key="5">
    <source>
        <dbReference type="ARBA" id="ARBA00023235"/>
    </source>
</evidence>
<feature type="binding site" evidence="6">
    <location>
        <position position="206"/>
    </location>
    <ligand>
        <name>Zn(2+)</name>
        <dbReference type="ChEBI" id="CHEBI:29105"/>
    </ligand>
</feature>
<dbReference type="GO" id="GO:0019698">
    <property type="term" value="P:D-galacturonate catabolic process"/>
    <property type="evidence" value="ECO:0007669"/>
    <property type="project" value="TreeGrafter"/>
</dbReference>
<dbReference type="InterPro" id="IPR007045">
    <property type="entry name" value="KduI"/>
</dbReference>
<comment type="similarity">
    <text evidence="2 6">Belongs to the KduI family.</text>
</comment>
<keyword evidence="5 6" id="KW-0413">Isomerase</keyword>
<protein>
    <recommendedName>
        <fullName evidence="6">4-deoxy-L-threo-5-hexosulose-uronate ketol-isomerase</fullName>
        <ecNumber evidence="6">5.3.1.17</ecNumber>
    </recommendedName>
    <alternativeName>
        <fullName evidence="6">5-keto-4-deoxyuronate isomerase</fullName>
    </alternativeName>
    <alternativeName>
        <fullName evidence="6">DKI isomerase</fullName>
    </alternativeName>
</protein>
<dbReference type="RefSeq" id="WP_022754756.1">
    <property type="nucleotide sequence ID" value="NZ_FOGJ01000024.1"/>
</dbReference>
<dbReference type="GO" id="GO:0008697">
    <property type="term" value="F:4-deoxy-L-threo-5-hexosulose-uronate ketol-isomerase activity"/>
    <property type="evidence" value="ECO:0007669"/>
    <property type="project" value="UniProtKB-UniRule"/>
</dbReference>
<dbReference type="InterPro" id="IPR027449">
    <property type="entry name" value="KduI_N"/>
</dbReference>
<dbReference type="PANTHER" id="PTHR38461:SF1">
    <property type="entry name" value="4-DEOXY-L-THREO-5-HEXOSULOSE-URONATE KETOL-ISOMERASE"/>
    <property type="match status" value="1"/>
</dbReference>
<dbReference type="EC" id="5.3.1.17" evidence="6"/>
<gene>
    <name evidence="6" type="primary">kduI</name>
    <name evidence="7" type="ORF">SAMN04487884_12467</name>
</gene>
<dbReference type="CDD" id="cd20294">
    <property type="entry name" value="cupin_KduI_N"/>
    <property type="match status" value="1"/>
</dbReference>
<dbReference type="GO" id="GO:0045490">
    <property type="term" value="P:pectin catabolic process"/>
    <property type="evidence" value="ECO:0007669"/>
    <property type="project" value="UniProtKB-UniRule"/>
</dbReference>